<comment type="caution">
    <text evidence="1">The sequence shown here is derived from an EMBL/GenBank/DDBJ whole genome shotgun (WGS) entry which is preliminary data.</text>
</comment>
<evidence type="ECO:0000313" key="1">
    <source>
        <dbReference type="EMBL" id="TJY35985.1"/>
    </source>
</evidence>
<gene>
    <name evidence="1" type="ORF">E5167_08970</name>
</gene>
<dbReference type="Proteomes" id="UP000307657">
    <property type="component" value="Unassembled WGS sequence"/>
</dbReference>
<sequence>MKIRELTLFTNSLELEKEFYSNLLGFNITKQSANSFSLNIGWSKLTFLKSHEVYKYHYCFLIPTNKLEEALIWMEHRTTVLDIESGRKTQRFETWNAESFYFFDASGNIAEFIVRHDLNNQTNKPFSIDDVICVNEIGLPTTSIKDTSTFLDKELGSYFWKGDTLNFGTNGTQEGLFLLPNYKTRGKWFPTNLRVEPSPFKAVIECNRVLYDFEFLNEDIIIKKK</sequence>
<keyword evidence="2" id="KW-1185">Reference proteome</keyword>
<dbReference type="SUPFAM" id="SSF54593">
    <property type="entry name" value="Glyoxalase/Bleomycin resistance protein/Dihydroxybiphenyl dioxygenase"/>
    <property type="match status" value="1"/>
</dbReference>
<evidence type="ECO:0000313" key="2">
    <source>
        <dbReference type="Proteomes" id="UP000307657"/>
    </source>
</evidence>
<accession>A0A4U0EVS7</accession>
<dbReference type="AlphaFoldDB" id="A0A4U0EVS7"/>
<dbReference type="InterPro" id="IPR029068">
    <property type="entry name" value="Glyas_Bleomycin-R_OHBP_Dase"/>
</dbReference>
<proteinExistence type="predicted"/>
<reference evidence="1 2" key="1">
    <citation type="submission" date="2019-04" db="EMBL/GenBank/DDBJ databases">
        <title>Lacinutrix sp. nov., isolated from marine water.</title>
        <authorList>
            <person name="Kim W."/>
        </authorList>
    </citation>
    <scope>NUCLEOTIDE SEQUENCE [LARGE SCALE GENOMIC DNA]</scope>
    <source>
        <strain evidence="1 2">CAU 1491</strain>
    </source>
</reference>
<dbReference type="OrthoDB" id="2703022at2"/>
<dbReference type="EMBL" id="SUPL01000004">
    <property type="protein sequence ID" value="TJY35985.1"/>
    <property type="molecule type" value="Genomic_DNA"/>
</dbReference>
<protein>
    <submittedName>
        <fullName evidence="1">Glyoxalase</fullName>
    </submittedName>
</protein>
<dbReference type="Gene3D" id="3.10.180.10">
    <property type="entry name" value="2,3-Dihydroxybiphenyl 1,2-Dioxygenase, domain 1"/>
    <property type="match status" value="1"/>
</dbReference>
<name>A0A4U0EVS7_9FLAO</name>
<dbReference type="RefSeq" id="WP_136843223.1">
    <property type="nucleotide sequence ID" value="NZ_SUPL01000004.1"/>
</dbReference>
<organism evidence="1 2">
    <name type="scientific">Pontimicrobium aquaticum</name>
    <dbReference type="NCBI Taxonomy" id="2565367"/>
    <lineage>
        <taxon>Bacteria</taxon>
        <taxon>Pseudomonadati</taxon>
        <taxon>Bacteroidota</taxon>
        <taxon>Flavobacteriia</taxon>
        <taxon>Flavobacteriales</taxon>
        <taxon>Flavobacteriaceae</taxon>
        <taxon>Pontimicrobium</taxon>
    </lineage>
</organism>